<dbReference type="Pfam" id="PF00320">
    <property type="entry name" value="GATA"/>
    <property type="match status" value="1"/>
</dbReference>
<accession>A0A8H3TY72</accession>
<feature type="compositionally biased region" description="Polar residues" evidence="2">
    <location>
        <begin position="472"/>
        <end position="483"/>
    </location>
</feature>
<feature type="domain" description="GATA-type" evidence="3">
    <location>
        <begin position="588"/>
        <end position="644"/>
    </location>
</feature>
<gene>
    <name evidence="4" type="ORF">NliqN6_5493</name>
</gene>
<feature type="region of interest" description="Disordered" evidence="2">
    <location>
        <begin position="250"/>
        <end position="345"/>
    </location>
</feature>
<feature type="compositionally biased region" description="Polar residues" evidence="2">
    <location>
        <begin position="710"/>
        <end position="730"/>
    </location>
</feature>
<feature type="region of interest" description="Disordered" evidence="2">
    <location>
        <begin position="633"/>
        <end position="656"/>
    </location>
</feature>
<dbReference type="PROSITE" id="PS50114">
    <property type="entry name" value="GATA_ZN_FINGER_2"/>
    <property type="match status" value="1"/>
</dbReference>
<protein>
    <recommendedName>
        <fullName evidence="3">GATA-type domain-containing protein</fullName>
    </recommendedName>
</protein>
<proteinExistence type="predicted"/>
<feature type="compositionally biased region" description="Basic and acidic residues" evidence="2">
    <location>
        <begin position="268"/>
        <end position="284"/>
    </location>
</feature>
<evidence type="ECO:0000313" key="5">
    <source>
        <dbReference type="Proteomes" id="UP000620104"/>
    </source>
</evidence>
<feature type="compositionally biased region" description="Polar residues" evidence="2">
    <location>
        <begin position="11"/>
        <end position="29"/>
    </location>
</feature>
<reference evidence="4" key="1">
    <citation type="submission" date="2020-07" db="EMBL/GenBank/DDBJ databases">
        <title>Draft Genome Sequence of a Deep-Sea Yeast, Naganishia (Cryptococcus) liquefaciens strain N6.</title>
        <authorList>
            <person name="Han Y.W."/>
            <person name="Kajitani R."/>
            <person name="Morimoto H."/>
            <person name="Parhat M."/>
            <person name="Tsubouchi H."/>
            <person name="Bakenova O."/>
            <person name="Ogata M."/>
            <person name="Argunhan B."/>
            <person name="Aoki R."/>
            <person name="Kajiwara S."/>
            <person name="Itoh T."/>
            <person name="Iwasaki H."/>
        </authorList>
    </citation>
    <scope>NUCLEOTIDE SEQUENCE</scope>
    <source>
        <strain evidence="4">N6</strain>
    </source>
</reference>
<dbReference type="SUPFAM" id="SSF57716">
    <property type="entry name" value="Glucocorticoid receptor-like (DNA-binding domain)"/>
    <property type="match status" value="1"/>
</dbReference>
<keyword evidence="5" id="KW-1185">Reference proteome</keyword>
<feature type="compositionally biased region" description="Polar residues" evidence="2">
    <location>
        <begin position="75"/>
        <end position="94"/>
    </location>
</feature>
<dbReference type="Gene3D" id="3.30.50.10">
    <property type="entry name" value="Erythroid Transcription Factor GATA-1, subunit A"/>
    <property type="match status" value="1"/>
</dbReference>
<dbReference type="GO" id="GO:0043565">
    <property type="term" value="F:sequence-specific DNA binding"/>
    <property type="evidence" value="ECO:0007669"/>
    <property type="project" value="InterPro"/>
</dbReference>
<dbReference type="EMBL" id="BLZA01000035">
    <property type="protein sequence ID" value="GHJ89091.1"/>
    <property type="molecule type" value="Genomic_DNA"/>
</dbReference>
<dbReference type="CDD" id="cd00202">
    <property type="entry name" value="ZnF_GATA"/>
    <property type="match status" value="1"/>
</dbReference>
<feature type="region of interest" description="Disordered" evidence="2">
    <location>
        <begin position="682"/>
        <end position="813"/>
    </location>
</feature>
<evidence type="ECO:0000256" key="1">
    <source>
        <dbReference type="PROSITE-ProRule" id="PRU00094"/>
    </source>
</evidence>
<dbReference type="InterPro" id="IPR000679">
    <property type="entry name" value="Znf_GATA"/>
</dbReference>
<sequence length="813" mass="88556">MMDDSGRRHSQSTTSDLSSLVNSAHNTPLETHAAQFAGDLDPALTPSGQSIPQKTRPPSPQDFLPSASGLDAAAQSHQQTDLHQPSPQADQTSTFFYPADSSLTYNIRFNPPLFSLSSAIQYTAPMTASANSPFTVGAYNAGATAHSPRIQHTRPLAATSTESTDVDARRGPPTPLPFTHPYSAGYYISTGLTPVYTATQFRADPFFGAVSHLTPTPSCTSFEAAQQDFATSFPPMQRPVPIRYNDPASVAMSKSEPVRVPISPETSVKNEDDVKKAVPVEPPKEPTQTLSAEARHAVRAPVIPTQEKQAIPQRAASADVPSFTAPAEHQTQLPRPPITASSSASVPAAAPFDYAMPQAVPQNMPHPNPPNGQHARIPSYSFPATTPFFGHPAQTYSILFAPDGQPHYVANPMPQAIQDINGNLTYAYPPQAFQPAQAMSHHAWARQQNAFAYHYGEDMEMEAGTPEHRHSVASTNRNVSQSPAARYRARTEDADGESDNEYYEPAYLAPVSMKRTRSSSVTSESEDSQGGDADWQPTRKSVKISTQQRKAVDTKRQDGRRALMQIEAEAAKSNRIQYTSNAEDKQTDRLKRECYTCGSRDPPSWRRSCLNHENILCNRCGIYEKTHGVARPFPLDEIQNPPSRSSGAAKKRKKSVKELGLKSLQISQSANARVNAIIVSTREDEENSRAPSRKESVEDSENENEDRRISLNSNKSGRSAGAVSTASEMTSYGLHTPLDDISPNAGPRAKASAICPSQNEPRDASYRSFARTMVMAGKKSSKQFSGAKQPRSKKAGRTSHSRGPSIRSDDEDQ</sequence>
<feature type="region of interest" description="Disordered" evidence="2">
    <location>
        <begin position="1"/>
        <end position="94"/>
    </location>
</feature>
<evidence type="ECO:0000313" key="4">
    <source>
        <dbReference type="EMBL" id="GHJ89091.1"/>
    </source>
</evidence>
<keyword evidence="1" id="KW-0862">Zinc</keyword>
<dbReference type="AlphaFoldDB" id="A0A8H3TY72"/>
<dbReference type="GO" id="GO:0006355">
    <property type="term" value="P:regulation of DNA-templated transcription"/>
    <property type="evidence" value="ECO:0007669"/>
    <property type="project" value="InterPro"/>
</dbReference>
<comment type="caution">
    <text evidence="4">The sequence shown here is derived from an EMBL/GenBank/DDBJ whole genome shotgun (WGS) entry which is preliminary data.</text>
</comment>
<feature type="region of interest" description="Disordered" evidence="2">
    <location>
        <begin position="464"/>
        <end position="558"/>
    </location>
</feature>
<feature type="compositionally biased region" description="Basic residues" evidence="2">
    <location>
        <begin position="790"/>
        <end position="800"/>
    </location>
</feature>
<name>A0A8H3TY72_9TREE</name>
<keyword evidence="1" id="KW-0863">Zinc-finger</keyword>
<evidence type="ECO:0000259" key="3">
    <source>
        <dbReference type="PROSITE" id="PS50114"/>
    </source>
</evidence>
<organism evidence="4 5">
    <name type="scientific">Naganishia liquefaciens</name>
    <dbReference type="NCBI Taxonomy" id="104408"/>
    <lineage>
        <taxon>Eukaryota</taxon>
        <taxon>Fungi</taxon>
        <taxon>Dikarya</taxon>
        <taxon>Basidiomycota</taxon>
        <taxon>Agaricomycotina</taxon>
        <taxon>Tremellomycetes</taxon>
        <taxon>Filobasidiales</taxon>
        <taxon>Filobasidiaceae</taxon>
        <taxon>Naganishia</taxon>
    </lineage>
</organism>
<dbReference type="SMART" id="SM00401">
    <property type="entry name" value="ZnF_GATA"/>
    <property type="match status" value="1"/>
</dbReference>
<evidence type="ECO:0000256" key="2">
    <source>
        <dbReference type="SAM" id="MobiDB-lite"/>
    </source>
</evidence>
<dbReference type="OrthoDB" id="515401at2759"/>
<dbReference type="GO" id="GO:0008270">
    <property type="term" value="F:zinc ion binding"/>
    <property type="evidence" value="ECO:0007669"/>
    <property type="project" value="UniProtKB-KW"/>
</dbReference>
<dbReference type="Proteomes" id="UP000620104">
    <property type="component" value="Unassembled WGS sequence"/>
</dbReference>
<keyword evidence="1" id="KW-0479">Metal-binding</keyword>
<dbReference type="InterPro" id="IPR013088">
    <property type="entry name" value="Znf_NHR/GATA"/>
</dbReference>